<dbReference type="eggNOG" id="ENOG502SCTC">
    <property type="taxonomic scope" value="Eukaryota"/>
</dbReference>
<evidence type="ECO:0000256" key="1">
    <source>
        <dbReference type="SAM" id="MobiDB-lite"/>
    </source>
</evidence>
<evidence type="ECO:0000313" key="3">
    <source>
        <dbReference type="EMBL" id="ETW74749.1"/>
    </source>
</evidence>
<dbReference type="OrthoDB" id="5599874at2759"/>
<feature type="region of interest" description="Disordered" evidence="1">
    <location>
        <begin position="403"/>
        <end position="432"/>
    </location>
</feature>
<dbReference type="KEGG" id="hir:HETIRDRAFT_332244"/>
<dbReference type="Pfam" id="PF18596">
    <property type="entry name" value="Sld7_C"/>
    <property type="match status" value="1"/>
</dbReference>
<keyword evidence="4" id="KW-1185">Reference proteome</keyword>
<feature type="domain" description="Sld7 C-terminal" evidence="2">
    <location>
        <begin position="332"/>
        <end position="383"/>
    </location>
</feature>
<dbReference type="AlphaFoldDB" id="W4JMP2"/>
<dbReference type="EMBL" id="KI925467">
    <property type="protein sequence ID" value="ETW74749.1"/>
    <property type="molecule type" value="Genomic_DNA"/>
</dbReference>
<dbReference type="RefSeq" id="XP_009553235.1">
    <property type="nucleotide sequence ID" value="XM_009554940.1"/>
</dbReference>
<sequence>MISSRSTPSYSQADSATRHQPSRNDGALRQTTYVYTPPSHRLLYRGSLSVEGSRLLLDGLTFTIPLHDDDSGSNLLDNPLALALESMRGRTLCLSGSAKLSSVHLDRSGGVSLDIHPAAALTKLYLEHQLCSFPIISADNTTEHGIRITLGDPNSQDSSEIMIYGQLPSRPRPSPPTPSTSSLTSSSSLPCLHLRVARIVPAPVPTRVARPDDPSPRFPPPISFGTKRRMDSHNDTLVDLASVKKQKTFVDDVRDNGKQEVDERATLSRAREAMTRIPKAPIKGTSGMDVKSHEDDVFKVPSLPRSLAWPASDMTGPSKGKAKETDIVKELEKANKSLVKKAAVDCLTAYGIQKTHPEFKELWGFIYRGTEFALRSRTKSCAVDIRVVNRIAKAHAKMYIDGITQPSTSQGGADLENVSNASKSGDRANGEG</sequence>
<feature type="region of interest" description="Disordered" evidence="1">
    <location>
        <begin position="165"/>
        <end position="188"/>
    </location>
</feature>
<organism evidence="3 4">
    <name type="scientific">Heterobasidion irregulare (strain TC 32-1)</name>
    <dbReference type="NCBI Taxonomy" id="747525"/>
    <lineage>
        <taxon>Eukaryota</taxon>
        <taxon>Fungi</taxon>
        <taxon>Dikarya</taxon>
        <taxon>Basidiomycota</taxon>
        <taxon>Agaricomycotina</taxon>
        <taxon>Agaricomycetes</taxon>
        <taxon>Russulales</taxon>
        <taxon>Bondarzewiaceae</taxon>
        <taxon>Heterobasidion</taxon>
        <taxon>Heterobasidion annosum species complex</taxon>
    </lineage>
</organism>
<gene>
    <name evidence="3" type="ORF">HETIRDRAFT_332244</name>
</gene>
<protein>
    <recommendedName>
        <fullName evidence="2">Sld7 C-terminal domain-containing protein</fullName>
    </recommendedName>
</protein>
<dbReference type="InterPro" id="IPR041260">
    <property type="entry name" value="Sld7_C"/>
</dbReference>
<feature type="compositionally biased region" description="Low complexity" evidence="1">
    <location>
        <begin position="179"/>
        <end position="188"/>
    </location>
</feature>
<feature type="region of interest" description="Disordered" evidence="1">
    <location>
        <begin position="1"/>
        <end position="30"/>
    </location>
</feature>
<dbReference type="HOGENOM" id="CLU_037886_0_0_1"/>
<evidence type="ECO:0000259" key="2">
    <source>
        <dbReference type="Pfam" id="PF18596"/>
    </source>
</evidence>
<dbReference type="Proteomes" id="UP000030671">
    <property type="component" value="Unassembled WGS sequence"/>
</dbReference>
<accession>W4JMP2</accession>
<feature type="compositionally biased region" description="Polar residues" evidence="1">
    <location>
        <begin position="404"/>
        <end position="423"/>
    </location>
</feature>
<name>W4JMP2_HETIT</name>
<dbReference type="InParanoid" id="W4JMP2"/>
<feature type="region of interest" description="Disordered" evidence="1">
    <location>
        <begin position="205"/>
        <end position="229"/>
    </location>
</feature>
<evidence type="ECO:0000313" key="4">
    <source>
        <dbReference type="Proteomes" id="UP000030671"/>
    </source>
</evidence>
<proteinExistence type="predicted"/>
<reference evidence="3 4" key="1">
    <citation type="journal article" date="2012" name="New Phytol.">
        <title>Insight into trade-off between wood decay and parasitism from the genome of a fungal forest pathogen.</title>
        <authorList>
            <person name="Olson A."/>
            <person name="Aerts A."/>
            <person name="Asiegbu F."/>
            <person name="Belbahri L."/>
            <person name="Bouzid O."/>
            <person name="Broberg A."/>
            <person name="Canback B."/>
            <person name="Coutinho P.M."/>
            <person name="Cullen D."/>
            <person name="Dalman K."/>
            <person name="Deflorio G."/>
            <person name="van Diepen L.T."/>
            <person name="Dunand C."/>
            <person name="Duplessis S."/>
            <person name="Durling M."/>
            <person name="Gonthier P."/>
            <person name="Grimwood J."/>
            <person name="Fossdal C.G."/>
            <person name="Hansson D."/>
            <person name="Henrissat B."/>
            <person name="Hietala A."/>
            <person name="Himmelstrand K."/>
            <person name="Hoffmeister D."/>
            <person name="Hogberg N."/>
            <person name="James T.Y."/>
            <person name="Karlsson M."/>
            <person name="Kohler A."/>
            <person name="Kues U."/>
            <person name="Lee Y.H."/>
            <person name="Lin Y.C."/>
            <person name="Lind M."/>
            <person name="Lindquist E."/>
            <person name="Lombard V."/>
            <person name="Lucas S."/>
            <person name="Lunden K."/>
            <person name="Morin E."/>
            <person name="Murat C."/>
            <person name="Park J."/>
            <person name="Raffaello T."/>
            <person name="Rouze P."/>
            <person name="Salamov A."/>
            <person name="Schmutz J."/>
            <person name="Solheim H."/>
            <person name="Stahlberg J."/>
            <person name="Velez H."/>
            <person name="de Vries R.P."/>
            <person name="Wiebenga A."/>
            <person name="Woodward S."/>
            <person name="Yakovlev I."/>
            <person name="Garbelotto M."/>
            <person name="Martin F."/>
            <person name="Grigoriev I.V."/>
            <person name="Stenlid J."/>
        </authorList>
    </citation>
    <scope>NUCLEOTIDE SEQUENCE [LARGE SCALE GENOMIC DNA]</scope>
    <source>
        <strain evidence="3 4">TC 32-1</strain>
    </source>
</reference>
<feature type="compositionally biased region" description="Polar residues" evidence="1">
    <location>
        <begin position="1"/>
        <end position="19"/>
    </location>
</feature>
<dbReference type="GeneID" id="20671716"/>